<evidence type="ECO:0000259" key="1">
    <source>
        <dbReference type="Pfam" id="PF22974"/>
    </source>
</evidence>
<dbReference type="InterPro" id="IPR055647">
    <property type="entry name" value="DUF7223"/>
</dbReference>
<organism evidence="3 4">
    <name type="scientific">Byssothecium circinans</name>
    <dbReference type="NCBI Taxonomy" id="147558"/>
    <lineage>
        <taxon>Eukaryota</taxon>
        <taxon>Fungi</taxon>
        <taxon>Dikarya</taxon>
        <taxon>Ascomycota</taxon>
        <taxon>Pezizomycotina</taxon>
        <taxon>Dothideomycetes</taxon>
        <taxon>Pleosporomycetidae</taxon>
        <taxon>Pleosporales</taxon>
        <taxon>Massarineae</taxon>
        <taxon>Massarinaceae</taxon>
        <taxon>Byssothecium</taxon>
    </lineage>
</organism>
<evidence type="ECO:0000313" key="4">
    <source>
        <dbReference type="Proteomes" id="UP000800035"/>
    </source>
</evidence>
<gene>
    <name evidence="3" type="ORF">CC80DRAFT_574868</name>
</gene>
<keyword evidence="4" id="KW-1185">Reference proteome</keyword>
<evidence type="ECO:0000313" key="3">
    <source>
        <dbReference type="EMBL" id="KAF1951506.1"/>
    </source>
</evidence>
<dbReference type="AlphaFoldDB" id="A0A6A5TKX2"/>
<proteinExistence type="predicted"/>
<name>A0A6A5TKX2_9PLEO</name>
<dbReference type="Pfam" id="PF22974">
    <property type="entry name" value="DUF7029"/>
    <property type="match status" value="1"/>
</dbReference>
<protein>
    <submittedName>
        <fullName evidence="3">Uncharacterized protein</fullName>
    </submittedName>
</protein>
<feature type="domain" description="DUF7029" evidence="1">
    <location>
        <begin position="2"/>
        <end position="62"/>
    </location>
</feature>
<evidence type="ECO:0000259" key="2">
    <source>
        <dbReference type="Pfam" id="PF23865"/>
    </source>
</evidence>
<accession>A0A6A5TKX2</accession>
<dbReference type="OrthoDB" id="160645at2759"/>
<dbReference type="Pfam" id="PF23865">
    <property type="entry name" value="DUF7223"/>
    <property type="match status" value="1"/>
</dbReference>
<reference evidence="3" key="1">
    <citation type="journal article" date="2020" name="Stud. Mycol.">
        <title>101 Dothideomycetes genomes: a test case for predicting lifestyles and emergence of pathogens.</title>
        <authorList>
            <person name="Haridas S."/>
            <person name="Albert R."/>
            <person name="Binder M."/>
            <person name="Bloem J."/>
            <person name="Labutti K."/>
            <person name="Salamov A."/>
            <person name="Andreopoulos B."/>
            <person name="Baker S."/>
            <person name="Barry K."/>
            <person name="Bills G."/>
            <person name="Bluhm B."/>
            <person name="Cannon C."/>
            <person name="Castanera R."/>
            <person name="Culley D."/>
            <person name="Daum C."/>
            <person name="Ezra D."/>
            <person name="Gonzalez J."/>
            <person name="Henrissat B."/>
            <person name="Kuo A."/>
            <person name="Liang C."/>
            <person name="Lipzen A."/>
            <person name="Lutzoni F."/>
            <person name="Magnuson J."/>
            <person name="Mondo S."/>
            <person name="Nolan M."/>
            <person name="Ohm R."/>
            <person name="Pangilinan J."/>
            <person name="Park H.-J."/>
            <person name="Ramirez L."/>
            <person name="Alfaro M."/>
            <person name="Sun H."/>
            <person name="Tritt A."/>
            <person name="Yoshinaga Y."/>
            <person name="Zwiers L.-H."/>
            <person name="Turgeon B."/>
            <person name="Goodwin S."/>
            <person name="Spatafora J."/>
            <person name="Crous P."/>
            <person name="Grigoriev I."/>
        </authorList>
    </citation>
    <scope>NUCLEOTIDE SEQUENCE</scope>
    <source>
        <strain evidence="3">CBS 675.92</strain>
    </source>
</reference>
<dbReference type="InterPro" id="IPR054293">
    <property type="entry name" value="DUF7029"/>
</dbReference>
<dbReference type="Proteomes" id="UP000800035">
    <property type="component" value="Unassembled WGS sequence"/>
</dbReference>
<feature type="domain" description="DUF7223" evidence="2">
    <location>
        <begin position="88"/>
        <end position="269"/>
    </location>
</feature>
<dbReference type="EMBL" id="ML977016">
    <property type="protein sequence ID" value="KAF1951506.1"/>
    <property type="molecule type" value="Genomic_DNA"/>
</dbReference>
<sequence>MWDWVNGAANNSFVMVAGPGDCGNNTDRIPFTVTRLAYDEEAPRADFTISRQDWTATAHSYDLEFGSITKARPTRRNKRDIIKSSSINFNHKFAGSIPLKKDNLEGKVSCDDWNTVGEFNMQFVIKQRYHVPKGASMQFSPRGVSAIAKFRLEGSGSIKDVFAKTFNILSIPLEDGKIPKIFDLGPFLTVAVGAQIFTMSLTANITTGATSELSHDAIVVMDLLSPKNNESSGWKPTIDFHGVTVDGSTSGAVALFLQPALELKAKVLASLEACKDKPGKIGVKIATSNGAALHIKAAKIGDEPKPRFTKQLAIFSKELPDKHFPIKTKRHVMHIRLIVAK</sequence>